<evidence type="ECO:0000313" key="4">
    <source>
        <dbReference type="EMBL" id="CAK0787089.1"/>
    </source>
</evidence>
<dbReference type="Pfam" id="PF08241">
    <property type="entry name" value="Methyltransf_11"/>
    <property type="match status" value="1"/>
</dbReference>
<evidence type="ECO:0000256" key="2">
    <source>
        <dbReference type="ARBA" id="ARBA00022679"/>
    </source>
</evidence>
<gene>
    <name evidence="4" type="ORF">CVIRNUC_010305</name>
</gene>
<evidence type="ECO:0000259" key="3">
    <source>
        <dbReference type="Pfam" id="PF08241"/>
    </source>
</evidence>
<dbReference type="Gene3D" id="3.40.50.150">
    <property type="entry name" value="Vaccinia Virus protein VP39"/>
    <property type="match status" value="1"/>
</dbReference>
<dbReference type="GO" id="GO:0032981">
    <property type="term" value="P:mitochondrial respiratory chain complex I assembly"/>
    <property type="evidence" value="ECO:0007669"/>
    <property type="project" value="TreeGrafter"/>
</dbReference>
<reference evidence="4 5" key="1">
    <citation type="submission" date="2023-10" db="EMBL/GenBank/DDBJ databases">
        <authorList>
            <person name="Maclean D."/>
            <person name="Macfadyen A."/>
        </authorList>
    </citation>
    <scope>NUCLEOTIDE SEQUENCE [LARGE SCALE GENOMIC DNA]</scope>
</reference>
<dbReference type="AlphaFoldDB" id="A0AAV1IIZ1"/>
<proteinExistence type="predicted"/>
<organism evidence="4 5">
    <name type="scientific">Coccomyxa viridis</name>
    <dbReference type="NCBI Taxonomy" id="1274662"/>
    <lineage>
        <taxon>Eukaryota</taxon>
        <taxon>Viridiplantae</taxon>
        <taxon>Chlorophyta</taxon>
        <taxon>core chlorophytes</taxon>
        <taxon>Trebouxiophyceae</taxon>
        <taxon>Trebouxiophyceae incertae sedis</taxon>
        <taxon>Coccomyxaceae</taxon>
        <taxon>Coccomyxa</taxon>
    </lineage>
</organism>
<dbReference type="InterPro" id="IPR050602">
    <property type="entry name" value="Malonyl-ACP_OMT"/>
</dbReference>
<dbReference type="InterPro" id="IPR013216">
    <property type="entry name" value="Methyltransf_11"/>
</dbReference>
<dbReference type="SUPFAM" id="SSF53335">
    <property type="entry name" value="S-adenosyl-L-methionine-dependent methyltransferases"/>
    <property type="match status" value="1"/>
</dbReference>
<dbReference type="Proteomes" id="UP001314263">
    <property type="component" value="Unassembled WGS sequence"/>
</dbReference>
<keyword evidence="2" id="KW-0808">Transferase</keyword>
<accession>A0AAV1IIZ1</accession>
<dbReference type="EMBL" id="CAUYUE010000016">
    <property type="protein sequence ID" value="CAK0787089.1"/>
    <property type="molecule type" value="Genomic_DNA"/>
</dbReference>
<feature type="domain" description="Methyltransferase type 11" evidence="3">
    <location>
        <begin position="67"/>
        <end position="164"/>
    </location>
</feature>
<dbReference type="InterPro" id="IPR029063">
    <property type="entry name" value="SAM-dependent_MTases_sf"/>
</dbReference>
<sequence length="322" mass="35233">MGATTSSPVDIFDRDVKRAHRDRAARLQTSEDPLQAEVAERLLDRLEDCRRTFPQAAVLGGAAEAVVTRMCGGRAGIERVVLLDSSAAMLERCKQQVSKQNAVTGAEASSTIQVQCVQGEDDMLPLREHSMDLIVSCLGLHWVNDLPGAMTQCRKALKPDGLFIAAMFGGDTLQELRIAHALAEQEVEGGISPRVSPLAQVRDAGNLLTRANLAIPSVDTDELTVQYRSMDELVNHLRAMGESNAVRVRRPLMRPATARRAAEIYAEKFGTEDGTLPATYQVIFMTGWAPAPNQQRAMERGSATVTLEDLQAELARRKEKKT</sequence>
<keyword evidence="1" id="KW-0489">Methyltransferase</keyword>
<dbReference type="GO" id="GO:0008757">
    <property type="term" value="F:S-adenosylmethionine-dependent methyltransferase activity"/>
    <property type="evidence" value="ECO:0007669"/>
    <property type="project" value="InterPro"/>
</dbReference>
<dbReference type="PANTHER" id="PTHR13090">
    <property type="entry name" value="ARGININE-HYDROXYLASE NDUFAF5, MITOCHONDRIAL"/>
    <property type="match status" value="1"/>
</dbReference>
<name>A0AAV1IIZ1_9CHLO</name>
<evidence type="ECO:0000256" key="1">
    <source>
        <dbReference type="ARBA" id="ARBA00022603"/>
    </source>
</evidence>
<protein>
    <recommendedName>
        <fullName evidence="3">Methyltransferase type 11 domain-containing protein</fullName>
    </recommendedName>
</protein>
<dbReference type="GO" id="GO:0032259">
    <property type="term" value="P:methylation"/>
    <property type="evidence" value="ECO:0007669"/>
    <property type="project" value="UniProtKB-KW"/>
</dbReference>
<dbReference type="PANTHER" id="PTHR13090:SF1">
    <property type="entry name" value="ARGININE-HYDROXYLASE NDUFAF5, MITOCHONDRIAL"/>
    <property type="match status" value="1"/>
</dbReference>
<comment type="caution">
    <text evidence="4">The sequence shown here is derived from an EMBL/GenBank/DDBJ whole genome shotgun (WGS) entry which is preliminary data.</text>
</comment>
<evidence type="ECO:0000313" key="5">
    <source>
        <dbReference type="Proteomes" id="UP001314263"/>
    </source>
</evidence>
<dbReference type="CDD" id="cd02440">
    <property type="entry name" value="AdoMet_MTases"/>
    <property type="match status" value="1"/>
</dbReference>
<dbReference type="GO" id="GO:0005739">
    <property type="term" value="C:mitochondrion"/>
    <property type="evidence" value="ECO:0007669"/>
    <property type="project" value="TreeGrafter"/>
</dbReference>
<keyword evidence="5" id="KW-1185">Reference proteome</keyword>